<keyword evidence="2" id="KW-1185">Reference proteome</keyword>
<organism evidence="1 2">
    <name type="scientific">Mycobacterium innocens</name>
    <dbReference type="NCBI Taxonomy" id="2341083"/>
    <lineage>
        <taxon>Bacteria</taxon>
        <taxon>Bacillati</taxon>
        <taxon>Actinomycetota</taxon>
        <taxon>Actinomycetes</taxon>
        <taxon>Mycobacteriales</taxon>
        <taxon>Mycobacteriaceae</taxon>
        <taxon>Mycobacterium</taxon>
    </lineage>
</organism>
<evidence type="ECO:0000313" key="2">
    <source>
        <dbReference type="Proteomes" id="UP000267289"/>
    </source>
</evidence>
<dbReference type="Proteomes" id="UP000267289">
    <property type="component" value="Unassembled WGS sequence"/>
</dbReference>
<evidence type="ECO:0000313" key="1">
    <source>
        <dbReference type="EMBL" id="VBA34005.1"/>
    </source>
</evidence>
<accession>A0A498PPF5</accession>
<reference evidence="1 2" key="1">
    <citation type="submission" date="2018-09" db="EMBL/GenBank/DDBJ databases">
        <authorList>
            <person name="Tagini F."/>
        </authorList>
    </citation>
    <scope>NUCLEOTIDE SEQUENCE [LARGE SCALE GENOMIC DNA]</scope>
    <source>
        <strain evidence="1 2">MK13</strain>
    </source>
</reference>
<dbReference type="OrthoDB" id="5415775at2"/>
<dbReference type="EMBL" id="UPHQ01000018">
    <property type="protein sequence ID" value="VBA34005.1"/>
    <property type="molecule type" value="Genomic_DNA"/>
</dbReference>
<name>A0A498PPF5_9MYCO</name>
<protein>
    <submittedName>
        <fullName evidence="1">Uncharacterized protein</fullName>
    </submittedName>
</protein>
<dbReference type="AlphaFoldDB" id="A0A498PPF5"/>
<sequence length="85" mass="9775">MEASYDLARLRYNGLIIRRPHTNTYDLTADGLRFAVFYTKVHDRVLTPLFAADQPQAPPELRTALNTLDRHIDERFAHARLPQAA</sequence>
<gene>
    <name evidence="1" type="ORF">LAUMK13_00388</name>
</gene>
<proteinExistence type="predicted"/>
<dbReference type="RefSeq" id="WP_075542433.1">
    <property type="nucleotide sequence ID" value="NZ_UPHQ01000018.1"/>
</dbReference>